<evidence type="ECO:0000256" key="1">
    <source>
        <dbReference type="SAM" id="MobiDB-lite"/>
    </source>
</evidence>
<dbReference type="InParanoid" id="A0A2P5EN83"/>
<dbReference type="Proteomes" id="UP000237000">
    <property type="component" value="Unassembled WGS sequence"/>
</dbReference>
<accession>A0A2P5EN83</accession>
<feature type="region of interest" description="Disordered" evidence="1">
    <location>
        <begin position="55"/>
        <end position="74"/>
    </location>
</feature>
<reference evidence="3" key="1">
    <citation type="submission" date="2016-06" db="EMBL/GenBank/DDBJ databases">
        <title>Parallel loss of symbiosis genes in relatives of nitrogen-fixing non-legume Parasponia.</title>
        <authorList>
            <person name="Van Velzen R."/>
            <person name="Holmer R."/>
            <person name="Bu F."/>
            <person name="Rutten L."/>
            <person name="Van Zeijl A."/>
            <person name="Liu W."/>
            <person name="Santuari L."/>
            <person name="Cao Q."/>
            <person name="Sharma T."/>
            <person name="Shen D."/>
            <person name="Roswanjaya Y."/>
            <person name="Wardhani T."/>
            <person name="Kalhor M.S."/>
            <person name="Jansen J."/>
            <person name="Van den Hoogen J."/>
            <person name="Gungor B."/>
            <person name="Hartog M."/>
            <person name="Hontelez J."/>
            <person name="Verver J."/>
            <person name="Yang W.-C."/>
            <person name="Schijlen E."/>
            <person name="Repin R."/>
            <person name="Schilthuizen M."/>
            <person name="Schranz E."/>
            <person name="Heidstra R."/>
            <person name="Miyata K."/>
            <person name="Fedorova E."/>
            <person name="Kohlen W."/>
            <person name="Bisseling T."/>
            <person name="Smit S."/>
            <person name="Geurts R."/>
        </authorList>
    </citation>
    <scope>NUCLEOTIDE SEQUENCE [LARGE SCALE GENOMIC DNA]</scope>
    <source>
        <strain evidence="3">cv. RG33-2</strain>
    </source>
</reference>
<evidence type="ECO:0000313" key="2">
    <source>
        <dbReference type="EMBL" id="PON86925.1"/>
    </source>
</evidence>
<feature type="compositionally biased region" description="Basic and acidic residues" evidence="1">
    <location>
        <begin position="60"/>
        <end position="74"/>
    </location>
</feature>
<comment type="caution">
    <text evidence="2">The sequence shown here is derived from an EMBL/GenBank/DDBJ whole genome shotgun (WGS) entry which is preliminary data.</text>
</comment>
<sequence>MMVDGAVSWSLDHHMELRWNIVGMKLPSSSLGYGGASVRGVCRSRSWSCVAMELGGGGDGHGDGDGDGRESREM</sequence>
<organism evidence="2 3">
    <name type="scientific">Trema orientale</name>
    <name type="common">Charcoal tree</name>
    <name type="synonym">Celtis orientalis</name>
    <dbReference type="NCBI Taxonomy" id="63057"/>
    <lineage>
        <taxon>Eukaryota</taxon>
        <taxon>Viridiplantae</taxon>
        <taxon>Streptophyta</taxon>
        <taxon>Embryophyta</taxon>
        <taxon>Tracheophyta</taxon>
        <taxon>Spermatophyta</taxon>
        <taxon>Magnoliopsida</taxon>
        <taxon>eudicotyledons</taxon>
        <taxon>Gunneridae</taxon>
        <taxon>Pentapetalae</taxon>
        <taxon>rosids</taxon>
        <taxon>fabids</taxon>
        <taxon>Rosales</taxon>
        <taxon>Cannabaceae</taxon>
        <taxon>Trema</taxon>
    </lineage>
</organism>
<evidence type="ECO:0000313" key="3">
    <source>
        <dbReference type="Proteomes" id="UP000237000"/>
    </source>
</evidence>
<proteinExistence type="predicted"/>
<protein>
    <submittedName>
        <fullName evidence="2">Uncharacterized protein</fullName>
    </submittedName>
</protein>
<dbReference type="AlphaFoldDB" id="A0A2P5EN83"/>
<keyword evidence="3" id="KW-1185">Reference proteome</keyword>
<name>A0A2P5EN83_TREOI</name>
<gene>
    <name evidence="2" type="ORF">TorRG33x02_173090</name>
</gene>
<dbReference type="EMBL" id="JXTC01000124">
    <property type="protein sequence ID" value="PON86925.1"/>
    <property type="molecule type" value="Genomic_DNA"/>
</dbReference>